<proteinExistence type="inferred from homology"/>
<gene>
    <name evidence="8" type="ORF">MUN53_01335</name>
</gene>
<dbReference type="Gene3D" id="3.30.379.10">
    <property type="entry name" value="Chitobiase/beta-hexosaminidase domain 2-like"/>
    <property type="match status" value="1"/>
</dbReference>
<dbReference type="RefSeq" id="WP_243323113.1">
    <property type="nucleotide sequence ID" value="NZ_JAKZMM010000002.1"/>
</dbReference>
<evidence type="ECO:0000259" key="6">
    <source>
        <dbReference type="Pfam" id="PF00728"/>
    </source>
</evidence>
<comment type="similarity">
    <text evidence="2">Belongs to the glycosyl hydrolase 20 family.</text>
</comment>
<organism evidence="8 9">
    <name type="scientific">Parabacteroides faecalis</name>
    <dbReference type="NCBI Taxonomy" id="2924040"/>
    <lineage>
        <taxon>Bacteria</taxon>
        <taxon>Pseudomonadati</taxon>
        <taxon>Bacteroidota</taxon>
        <taxon>Bacteroidia</taxon>
        <taxon>Bacteroidales</taxon>
        <taxon>Tannerellaceae</taxon>
        <taxon>Parabacteroides</taxon>
    </lineage>
</organism>
<dbReference type="CDD" id="cd06563">
    <property type="entry name" value="GH20_chitobiase-like"/>
    <property type="match status" value="1"/>
</dbReference>
<dbReference type="InterPro" id="IPR015882">
    <property type="entry name" value="HEX_bac_N"/>
</dbReference>
<evidence type="ECO:0000256" key="3">
    <source>
        <dbReference type="ARBA" id="ARBA00012663"/>
    </source>
</evidence>
<evidence type="ECO:0000256" key="2">
    <source>
        <dbReference type="ARBA" id="ARBA00006285"/>
    </source>
</evidence>
<keyword evidence="9" id="KW-1185">Reference proteome</keyword>
<dbReference type="PANTHER" id="PTHR22600">
    <property type="entry name" value="BETA-HEXOSAMINIDASE"/>
    <property type="match status" value="1"/>
</dbReference>
<comment type="caution">
    <text evidence="8">The sequence shown here is derived from an EMBL/GenBank/DDBJ whole genome shotgun (WGS) entry which is preliminary data.</text>
</comment>
<keyword evidence="4" id="KW-0378">Hydrolase</keyword>
<dbReference type="InterPro" id="IPR029018">
    <property type="entry name" value="Hex-like_dom2"/>
</dbReference>
<dbReference type="SUPFAM" id="SSF55545">
    <property type="entry name" value="beta-N-acetylhexosaminidase-like domain"/>
    <property type="match status" value="1"/>
</dbReference>
<accession>A0ABT0BWX7</accession>
<dbReference type="Pfam" id="PF00728">
    <property type="entry name" value="Glyco_hydro_20"/>
    <property type="match status" value="1"/>
</dbReference>
<evidence type="ECO:0000256" key="4">
    <source>
        <dbReference type="ARBA" id="ARBA00022801"/>
    </source>
</evidence>
<protein>
    <recommendedName>
        <fullName evidence="3">beta-N-acetylhexosaminidase</fullName>
        <ecNumber evidence="3">3.2.1.52</ecNumber>
    </recommendedName>
</protein>
<dbReference type="EMBL" id="JAKZMM010000002">
    <property type="protein sequence ID" value="MCJ2379271.1"/>
    <property type="molecule type" value="Genomic_DNA"/>
</dbReference>
<evidence type="ECO:0000259" key="7">
    <source>
        <dbReference type="Pfam" id="PF02838"/>
    </source>
</evidence>
<comment type="catalytic activity">
    <reaction evidence="1">
        <text>Hydrolysis of terminal non-reducing N-acetyl-D-hexosamine residues in N-acetyl-beta-D-hexosaminides.</text>
        <dbReference type="EC" id="3.2.1.52"/>
    </reaction>
</comment>
<reference evidence="8 9" key="1">
    <citation type="submission" date="2022-03" db="EMBL/GenBank/DDBJ databases">
        <title>Parabacteroides sp. nov. isolated from swine feces.</title>
        <authorList>
            <person name="Bak J.E."/>
        </authorList>
    </citation>
    <scope>NUCLEOTIDE SEQUENCE [LARGE SCALE GENOMIC DNA]</scope>
    <source>
        <strain evidence="8 9">AGMB00274</strain>
    </source>
</reference>
<feature type="domain" description="Beta-hexosaminidase bacterial type N-terminal" evidence="7">
    <location>
        <begin position="27"/>
        <end position="148"/>
    </location>
</feature>
<dbReference type="PANTHER" id="PTHR22600:SF57">
    <property type="entry name" value="BETA-N-ACETYLHEXOSAMINIDASE"/>
    <property type="match status" value="1"/>
</dbReference>
<dbReference type="Proteomes" id="UP001165444">
    <property type="component" value="Unassembled WGS sequence"/>
</dbReference>
<dbReference type="Pfam" id="PF02838">
    <property type="entry name" value="Glyco_hydro_20b"/>
    <property type="match status" value="1"/>
</dbReference>
<dbReference type="InterPro" id="IPR015883">
    <property type="entry name" value="Glyco_hydro_20_cat"/>
</dbReference>
<dbReference type="InterPro" id="IPR025705">
    <property type="entry name" value="Beta_hexosaminidase_sua/sub"/>
</dbReference>
<keyword evidence="5" id="KW-0326">Glycosidase</keyword>
<evidence type="ECO:0000256" key="1">
    <source>
        <dbReference type="ARBA" id="ARBA00001231"/>
    </source>
</evidence>
<sequence>MRNIKLICYISVLLCLCMPFVLRAEELSVIPYPSVLEQGEGNCSISADTKLVLDHQLKDQEAFYSEYLASVLGFPLRQEGKVDSKVQLSLQPKANIPQEGYRMLVTESGVDIRASDAGGLFYGLQTFTQLLRKDASKVTVPVVRIEDHPRFLWRGCMLDVSRTFMSKNLLMRYIDLMAAYKLNTLHLHLTDDQGWRLEIKRYPKLTSIGSKFDAGFNEMGGYYTQEEMKEIVRYAALRNVTIVPEFELPGHELAAIASYPELSCRNVQPKIHPFFMGPNIHEEIFCAGKPEVYEFIFQVLDEMMDIFPSKYIHIGGDEAPKKEWKACPLCQQVIRENHLADEEELQSFFVTKIGNYLRSKGRILVGWDEITDGGKLTGDEVVMFWRGWKAKEMNEIARKGFRMIASPTTCCYFDYDYRTIDTKKVYHFEPIPEGLEEAAGKNYMGVQANFWSHIDRSESRIDKQLFPRLFALAEIAWSQTKDWKRFKKAAVVHSERLRAKAVNCYYDKSIYNPEIE</sequence>
<dbReference type="EC" id="3.2.1.52" evidence="3"/>
<dbReference type="SUPFAM" id="SSF51445">
    <property type="entry name" value="(Trans)glycosidases"/>
    <property type="match status" value="1"/>
</dbReference>
<evidence type="ECO:0000313" key="9">
    <source>
        <dbReference type="Proteomes" id="UP001165444"/>
    </source>
</evidence>
<dbReference type="InterPro" id="IPR017853">
    <property type="entry name" value="GH"/>
</dbReference>
<feature type="domain" description="Glycoside hydrolase family 20 catalytic" evidence="6">
    <location>
        <begin position="151"/>
        <end position="479"/>
    </location>
</feature>
<dbReference type="PRINTS" id="PR00738">
    <property type="entry name" value="GLHYDRLASE20"/>
</dbReference>
<name>A0ABT0BWX7_9BACT</name>
<evidence type="ECO:0000313" key="8">
    <source>
        <dbReference type="EMBL" id="MCJ2379271.1"/>
    </source>
</evidence>
<evidence type="ECO:0000256" key="5">
    <source>
        <dbReference type="ARBA" id="ARBA00023295"/>
    </source>
</evidence>
<dbReference type="Gene3D" id="3.20.20.80">
    <property type="entry name" value="Glycosidases"/>
    <property type="match status" value="1"/>
</dbReference>